<comment type="caution">
    <text evidence="2">The sequence shown here is derived from an EMBL/GenBank/DDBJ whole genome shotgun (WGS) entry which is preliminary data.</text>
</comment>
<feature type="domain" description="RNase H type-1" evidence="1">
    <location>
        <begin position="1"/>
        <end position="34"/>
    </location>
</feature>
<organism evidence="2 3">
    <name type="scientific">Macrosiphum euphorbiae</name>
    <name type="common">potato aphid</name>
    <dbReference type="NCBI Taxonomy" id="13131"/>
    <lineage>
        <taxon>Eukaryota</taxon>
        <taxon>Metazoa</taxon>
        <taxon>Ecdysozoa</taxon>
        <taxon>Arthropoda</taxon>
        <taxon>Hexapoda</taxon>
        <taxon>Insecta</taxon>
        <taxon>Pterygota</taxon>
        <taxon>Neoptera</taxon>
        <taxon>Paraneoptera</taxon>
        <taxon>Hemiptera</taxon>
        <taxon>Sternorrhyncha</taxon>
        <taxon>Aphidomorpha</taxon>
        <taxon>Aphidoidea</taxon>
        <taxon>Aphididae</taxon>
        <taxon>Macrosiphini</taxon>
        <taxon>Macrosiphum</taxon>
    </lineage>
</organism>
<protein>
    <recommendedName>
        <fullName evidence="1">RNase H type-1 domain-containing protein</fullName>
    </recommendedName>
</protein>
<dbReference type="GO" id="GO:0003676">
    <property type="term" value="F:nucleic acid binding"/>
    <property type="evidence" value="ECO:0007669"/>
    <property type="project" value="InterPro"/>
</dbReference>
<dbReference type="InterPro" id="IPR002156">
    <property type="entry name" value="RNaseH_domain"/>
</dbReference>
<dbReference type="Gene3D" id="3.30.420.10">
    <property type="entry name" value="Ribonuclease H-like superfamily/Ribonuclease H"/>
    <property type="match status" value="1"/>
</dbReference>
<reference evidence="2 3" key="1">
    <citation type="submission" date="2023-01" db="EMBL/GenBank/DDBJ databases">
        <authorList>
            <person name="Whitehead M."/>
        </authorList>
    </citation>
    <scope>NUCLEOTIDE SEQUENCE [LARGE SCALE GENOMIC DNA]</scope>
</reference>
<dbReference type="Proteomes" id="UP001160148">
    <property type="component" value="Unassembled WGS sequence"/>
</dbReference>
<gene>
    <name evidence="2" type="ORF">MEUPH1_LOCUS18710</name>
</gene>
<evidence type="ECO:0000313" key="2">
    <source>
        <dbReference type="EMBL" id="CAI6363813.1"/>
    </source>
</evidence>
<dbReference type="InterPro" id="IPR012337">
    <property type="entry name" value="RNaseH-like_sf"/>
</dbReference>
<dbReference type="PROSITE" id="PS50879">
    <property type="entry name" value="RNASE_H_1"/>
    <property type="match status" value="1"/>
</dbReference>
<dbReference type="SUPFAM" id="SSF53098">
    <property type="entry name" value="Ribonuclease H-like"/>
    <property type="match status" value="1"/>
</dbReference>
<sequence length="179" mass="20587">MSSTKKVIEFIWVPSHIGIPGNEKADKLANEAITSTSSTLISTLPYQDIKRIINLHTINTWQISWDEIPISNKLKCIKKKITKWQTQPNISRRSEIINTRTRIGHTNLTHIHIIKNEEQPLCSRCNEPLSIKHIVLDCPLYFNARTILNQPSSMEEALGEHHTHLIHSFFKHIGLDTKI</sequence>
<proteinExistence type="predicted"/>
<dbReference type="InterPro" id="IPR036397">
    <property type="entry name" value="RNaseH_sf"/>
</dbReference>
<dbReference type="EMBL" id="CARXXK010000003">
    <property type="protein sequence ID" value="CAI6363813.1"/>
    <property type="molecule type" value="Genomic_DNA"/>
</dbReference>
<dbReference type="AlphaFoldDB" id="A0AAV0X711"/>
<evidence type="ECO:0000259" key="1">
    <source>
        <dbReference type="PROSITE" id="PS50879"/>
    </source>
</evidence>
<dbReference type="GO" id="GO:0004523">
    <property type="term" value="F:RNA-DNA hybrid ribonuclease activity"/>
    <property type="evidence" value="ECO:0007669"/>
    <property type="project" value="InterPro"/>
</dbReference>
<accession>A0AAV0X711</accession>
<evidence type="ECO:0000313" key="3">
    <source>
        <dbReference type="Proteomes" id="UP001160148"/>
    </source>
</evidence>
<keyword evidence="3" id="KW-1185">Reference proteome</keyword>
<name>A0AAV0X711_9HEMI</name>